<proteinExistence type="predicted"/>
<dbReference type="EMBL" id="MFLL01000001">
    <property type="protein sequence ID" value="OGG70680.1"/>
    <property type="molecule type" value="Genomic_DNA"/>
</dbReference>
<protein>
    <submittedName>
        <fullName evidence="1">Uncharacterized protein</fullName>
    </submittedName>
</protein>
<evidence type="ECO:0000313" key="1">
    <source>
        <dbReference type="EMBL" id="OGG70680.1"/>
    </source>
</evidence>
<dbReference type="AlphaFoldDB" id="A0A1F6EAS5"/>
<evidence type="ECO:0000313" key="2">
    <source>
        <dbReference type="Proteomes" id="UP000176914"/>
    </source>
</evidence>
<reference evidence="1 2" key="1">
    <citation type="journal article" date="2016" name="Nat. Commun.">
        <title>Thousands of microbial genomes shed light on interconnected biogeochemical processes in an aquifer system.</title>
        <authorList>
            <person name="Anantharaman K."/>
            <person name="Brown C.T."/>
            <person name="Hug L.A."/>
            <person name="Sharon I."/>
            <person name="Castelle C.J."/>
            <person name="Probst A.J."/>
            <person name="Thomas B.C."/>
            <person name="Singh A."/>
            <person name="Wilkins M.J."/>
            <person name="Karaoz U."/>
            <person name="Brodie E.L."/>
            <person name="Williams K.H."/>
            <person name="Hubbard S.S."/>
            <person name="Banfield J.F."/>
        </authorList>
    </citation>
    <scope>NUCLEOTIDE SEQUENCE [LARGE SCALE GENOMIC DNA]</scope>
</reference>
<name>A0A1F6EAS5_9BACT</name>
<sequence>MYFLKNLRTLCVRGIHARSFAPKVVLIYSDAVNQALHLPQPSKRVSMFLCLWRAGDAALTILNGEADQSPYHVSFAIRFLLSNIVKLKEVRKPALEHVQMNFEEHH</sequence>
<dbReference type="Proteomes" id="UP000176914">
    <property type="component" value="Unassembled WGS sequence"/>
</dbReference>
<accession>A0A1F6EAS5</accession>
<comment type="caution">
    <text evidence="1">The sequence shown here is derived from an EMBL/GenBank/DDBJ whole genome shotgun (WGS) entry which is preliminary data.</text>
</comment>
<organism evidence="1 2">
    <name type="scientific">Candidatus Kaiserbacteria bacterium RIFCSPHIGHO2_02_FULL_55_25</name>
    <dbReference type="NCBI Taxonomy" id="1798498"/>
    <lineage>
        <taxon>Bacteria</taxon>
        <taxon>Candidatus Kaiseribacteriota</taxon>
    </lineage>
</organism>
<gene>
    <name evidence="1" type="ORF">A3C20_04120</name>
</gene>